<name>E0RRV4_WINT6</name>
<dbReference type="PaxDb" id="665571-STHERM_c07900"/>
<evidence type="ECO:0000256" key="4">
    <source>
        <dbReference type="ARBA" id="ARBA00023125"/>
    </source>
</evidence>
<dbReference type="EMBL" id="CP001698">
    <property type="protein sequence ID" value="ADN01741.1"/>
    <property type="molecule type" value="Genomic_DNA"/>
</dbReference>
<proteinExistence type="inferred from homology"/>
<evidence type="ECO:0000256" key="2">
    <source>
        <dbReference type="ARBA" id="ARBA00010961"/>
    </source>
</evidence>
<dbReference type="HOGENOM" id="CLU_1884487_0_0_12"/>
<evidence type="ECO:0000256" key="1">
    <source>
        <dbReference type="ARBA" id="ARBA00002190"/>
    </source>
</evidence>
<evidence type="ECO:0000256" key="5">
    <source>
        <dbReference type="ARBA" id="ARBA00023172"/>
    </source>
</evidence>
<comment type="similarity">
    <text evidence="2">Belongs to the transposase mutator family.</text>
</comment>
<evidence type="ECO:0000313" key="6">
    <source>
        <dbReference type="EMBL" id="ADN01741.1"/>
    </source>
</evidence>
<dbReference type="AlphaFoldDB" id="E0RRV4"/>
<sequence length="135" mass="15716">MKRGKTRALTETQYTLSGLMKQVEAQLREEVRHTYKTYLEHLLEALREEAVGRPRYAREEAGEAPYYRYGYRKWKSVQTPWGPIEEVRVPRIRTGGGKEVKLVTSEQRLVALTEQLLLGYVGGMSARRYAILLRE</sequence>
<dbReference type="GO" id="GO:0003677">
    <property type="term" value="F:DNA binding"/>
    <property type="evidence" value="ECO:0007669"/>
    <property type="project" value="UniProtKB-KW"/>
</dbReference>
<evidence type="ECO:0000313" key="7">
    <source>
        <dbReference type="Proteomes" id="UP000001296"/>
    </source>
</evidence>
<dbReference type="KEGG" id="sta:STHERM_c07900"/>
<reference key="1">
    <citation type="submission" date="2009-08" db="EMBL/GenBank/DDBJ databases">
        <title>The genome sequence of Spirochaeta thermophila DSM6192.</title>
        <authorList>
            <person name="Angelov A."/>
            <person name="Mientus M."/>
            <person name="Wittenberg S."/>
            <person name="Lehmann R."/>
            <person name="Liesegang H."/>
            <person name="Daniel R."/>
            <person name="Liebl W."/>
        </authorList>
    </citation>
    <scope>NUCLEOTIDE SEQUENCE</scope>
    <source>
        <strain>DSM 6192</strain>
    </source>
</reference>
<dbReference type="GO" id="GO:0004803">
    <property type="term" value="F:transposase activity"/>
    <property type="evidence" value="ECO:0007669"/>
    <property type="project" value="InterPro"/>
</dbReference>
<reference evidence="6 7" key="2">
    <citation type="journal article" date="2010" name="J. Bacteriol.">
        <title>Genome sequence of the polysaccharide-degrading, thermophilic anaerobe Spirochaeta thermophila DSM 6192.</title>
        <authorList>
            <person name="Angelov A."/>
            <person name="Liebl S."/>
            <person name="Ballschmiter M."/>
            <person name="Bomeke M."/>
            <person name="Lehmann R."/>
            <person name="Liesegang H."/>
            <person name="Daniel R."/>
            <person name="Liebl W."/>
        </authorList>
    </citation>
    <scope>NUCLEOTIDE SEQUENCE [LARGE SCALE GENOMIC DNA]</scope>
    <source>
        <strain evidence="7">ATCC 49972 / DSM 6192 / RI 19.B1</strain>
    </source>
</reference>
<dbReference type="InterPro" id="IPR001207">
    <property type="entry name" value="Transposase_mutator"/>
</dbReference>
<comment type="function">
    <text evidence="1">Required for the transposition of the insertion element.</text>
</comment>
<evidence type="ECO:0008006" key="8">
    <source>
        <dbReference type="Google" id="ProtNLM"/>
    </source>
</evidence>
<accession>E0RRV4</accession>
<evidence type="ECO:0000256" key="3">
    <source>
        <dbReference type="ARBA" id="ARBA00022578"/>
    </source>
</evidence>
<gene>
    <name evidence="6" type="ordered locus">STHERM_c07900</name>
</gene>
<dbReference type="Proteomes" id="UP000001296">
    <property type="component" value="Chromosome"/>
</dbReference>
<protein>
    <recommendedName>
        <fullName evidence="8">Mutator family transposase</fullName>
    </recommendedName>
</protein>
<keyword evidence="5" id="KW-0233">DNA recombination</keyword>
<dbReference type="Pfam" id="PF00872">
    <property type="entry name" value="Transposase_mut"/>
    <property type="match status" value="1"/>
</dbReference>
<dbReference type="GO" id="GO:0006313">
    <property type="term" value="P:DNA transposition"/>
    <property type="evidence" value="ECO:0007669"/>
    <property type="project" value="InterPro"/>
</dbReference>
<organism evidence="6 7">
    <name type="scientific">Winmispira thermophila (strain ATCC 49972 / DSM 6192 / RI 19.B1)</name>
    <name type="common">Spirochaeta thermophila</name>
    <dbReference type="NCBI Taxonomy" id="665571"/>
    <lineage>
        <taxon>Bacteria</taxon>
        <taxon>Pseudomonadati</taxon>
        <taxon>Spirochaetota</taxon>
        <taxon>Spirochaetia</taxon>
        <taxon>Winmispirales</taxon>
        <taxon>Winmispiraceae</taxon>
        <taxon>Winmispira</taxon>
    </lineage>
</organism>
<keyword evidence="4" id="KW-0238">DNA-binding</keyword>
<keyword evidence="3" id="KW-0815">Transposition</keyword>